<comment type="similarity">
    <text evidence="1">Belongs to the peptidase C48 family.</text>
</comment>
<dbReference type="HOGENOM" id="CLU_578058_0_0_1"/>
<dbReference type="AlphaFoldDB" id="A0CF57"/>
<dbReference type="InterPro" id="IPR038765">
    <property type="entry name" value="Papain-like_cys_pep_sf"/>
</dbReference>
<dbReference type="GO" id="GO:0016926">
    <property type="term" value="P:protein desumoylation"/>
    <property type="evidence" value="ECO:0000318"/>
    <property type="project" value="GO_Central"/>
</dbReference>
<dbReference type="PROSITE" id="PS50600">
    <property type="entry name" value="ULP_PROTEASE"/>
    <property type="match status" value="1"/>
</dbReference>
<dbReference type="GeneID" id="5022606"/>
<dbReference type="InParanoid" id="A0CF57"/>
<dbReference type="Proteomes" id="UP000000600">
    <property type="component" value="Unassembled WGS sequence"/>
</dbReference>
<dbReference type="SUPFAM" id="SSF54001">
    <property type="entry name" value="Cysteine proteinases"/>
    <property type="match status" value="1"/>
</dbReference>
<gene>
    <name evidence="5" type="ORF">GSPATT00037863001</name>
</gene>
<dbReference type="KEGG" id="ptm:GSPATT00037863001"/>
<dbReference type="GO" id="GO:0016929">
    <property type="term" value="F:deSUMOylase activity"/>
    <property type="evidence" value="ECO:0000318"/>
    <property type="project" value="GO_Central"/>
</dbReference>
<proteinExistence type="inferred from homology"/>
<keyword evidence="6" id="KW-1185">Reference proteome</keyword>
<evidence type="ECO:0000313" key="6">
    <source>
        <dbReference type="Proteomes" id="UP000000600"/>
    </source>
</evidence>
<evidence type="ECO:0000313" key="5">
    <source>
        <dbReference type="EMBL" id="CAK69424.1"/>
    </source>
</evidence>
<feature type="domain" description="Ubiquitin-like protease family profile" evidence="4">
    <location>
        <begin position="254"/>
        <end position="445"/>
    </location>
</feature>
<dbReference type="OMA" id="WTSSMID"/>
<evidence type="ECO:0000256" key="3">
    <source>
        <dbReference type="ARBA" id="ARBA00022801"/>
    </source>
</evidence>
<keyword evidence="2" id="KW-0645">Protease</keyword>
<reference evidence="5 6" key="1">
    <citation type="journal article" date="2006" name="Nature">
        <title>Global trends of whole-genome duplications revealed by the ciliate Paramecium tetraurelia.</title>
        <authorList>
            <consortium name="Genoscope"/>
            <person name="Aury J.-M."/>
            <person name="Jaillon O."/>
            <person name="Duret L."/>
            <person name="Noel B."/>
            <person name="Jubin C."/>
            <person name="Porcel B.M."/>
            <person name="Segurens B."/>
            <person name="Daubin V."/>
            <person name="Anthouard V."/>
            <person name="Aiach N."/>
            <person name="Arnaiz O."/>
            <person name="Billaut A."/>
            <person name="Beisson J."/>
            <person name="Blanc I."/>
            <person name="Bouhouche K."/>
            <person name="Camara F."/>
            <person name="Duharcourt S."/>
            <person name="Guigo R."/>
            <person name="Gogendeau D."/>
            <person name="Katinka M."/>
            <person name="Keller A.-M."/>
            <person name="Kissmehl R."/>
            <person name="Klotz C."/>
            <person name="Koll F."/>
            <person name="Le Moue A."/>
            <person name="Lepere C."/>
            <person name="Malinsky S."/>
            <person name="Nowacki M."/>
            <person name="Nowak J.K."/>
            <person name="Plattner H."/>
            <person name="Poulain J."/>
            <person name="Ruiz F."/>
            <person name="Serrano V."/>
            <person name="Zagulski M."/>
            <person name="Dessen P."/>
            <person name="Betermier M."/>
            <person name="Weissenbach J."/>
            <person name="Scarpelli C."/>
            <person name="Schachter V."/>
            <person name="Sperling L."/>
            <person name="Meyer E."/>
            <person name="Cohen J."/>
            <person name="Wincker P."/>
        </authorList>
    </citation>
    <scope>NUCLEOTIDE SEQUENCE [LARGE SCALE GENOMIC DNA]</scope>
    <source>
        <strain evidence="5 6">Stock d4-2</strain>
    </source>
</reference>
<evidence type="ECO:0000256" key="1">
    <source>
        <dbReference type="ARBA" id="ARBA00005234"/>
    </source>
</evidence>
<dbReference type="Gene3D" id="3.40.395.10">
    <property type="entry name" value="Adenoviral Proteinase, Chain A"/>
    <property type="match status" value="1"/>
</dbReference>
<organism evidence="5 6">
    <name type="scientific">Paramecium tetraurelia</name>
    <dbReference type="NCBI Taxonomy" id="5888"/>
    <lineage>
        <taxon>Eukaryota</taxon>
        <taxon>Sar</taxon>
        <taxon>Alveolata</taxon>
        <taxon>Ciliophora</taxon>
        <taxon>Intramacronucleata</taxon>
        <taxon>Oligohymenophorea</taxon>
        <taxon>Peniculida</taxon>
        <taxon>Parameciidae</taxon>
        <taxon>Paramecium</taxon>
    </lineage>
</organism>
<dbReference type="EMBL" id="CT868068">
    <property type="protein sequence ID" value="CAK69424.1"/>
    <property type="molecule type" value="Genomic_DNA"/>
</dbReference>
<sequence>MMQQHRKLIKTVEVTDSTYVRVPVIAQSEEPFNTKCKPIILEQPQQSVFVNYVKEKLDKLKYYLQPPHKIYFIKHGGHNNENDKCPLNNQFQQNQNVSNKRTIHLISKDTQNILPLVNPSGNINQLHFQEKLNLKAFQKGVQKHCQTYKHGDTQFDQLKPKLEYERKEQMKRESKPKLKCKCQQCDIVLDQSNENEIVMQLKQFQLQTKVGNEMVSRKTIHYEKDLFKLESLKEEGRIKKFEFQETFPKIKLNQNIGKWEQKMFEKTGQYWTSSMIDGYGNYLSGLDERYYFSLSSAEREQYPRLFIFTSDFLTNCNLESPPLKEKWLLLILEKLELFKTIQYQFWLIYQKIAFIVNKNNSHWYMLTLDLKERFMVIYDSLSGSSQHYHKVRALLSYVFYELQKNQLKNIKEDQYEFKMYFKPKFQSQNDSYSCGYHTCIALEYFSNTHRVKDFKEKKDIKSDLKDIFYYEQL</sequence>
<dbReference type="Pfam" id="PF02902">
    <property type="entry name" value="Peptidase_C48"/>
    <property type="match status" value="1"/>
</dbReference>
<evidence type="ECO:0000256" key="2">
    <source>
        <dbReference type="ARBA" id="ARBA00022670"/>
    </source>
</evidence>
<evidence type="ECO:0000259" key="4">
    <source>
        <dbReference type="PROSITE" id="PS50600"/>
    </source>
</evidence>
<dbReference type="GO" id="GO:0006508">
    <property type="term" value="P:proteolysis"/>
    <property type="evidence" value="ECO:0007669"/>
    <property type="project" value="UniProtKB-KW"/>
</dbReference>
<name>A0CF57_PARTE</name>
<dbReference type="RefSeq" id="XP_001436821.1">
    <property type="nucleotide sequence ID" value="XM_001436784.1"/>
</dbReference>
<accession>A0CF57</accession>
<dbReference type="OrthoDB" id="1939479at2759"/>
<keyword evidence="3" id="KW-0378">Hydrolase</keyword>
<protein>
    <recommendedName>
        <fullName evidence="4">Ubiquitin-like protease family profile domain-containing protein</fullName>
    </recommendedName>
</protein>
<dbReference type="GO" id="GO:0005634">
    <property type="term" value="C:nucleus"/>
    <property type="evidence" value="ECO:0000318"/>
    <property type="project" value="GO_Central"/>
</dbReference>
<dbReference type="InterPro" id="IPR003653">
    <property type="entry name" value="Peptidase_C48_C"/>
</dbReference>